<evidence type="ECO:0000313" key="3">
    <source>
        <dbReference type="EMBL" id="KHD72468.1"/>
    </source>
</evidence>
<keyword evidence="4" id="KW-1185">Reference proteome</keyword>
<gene>
    <name evidence="3" type="ORF">MB27_39090</name>
</gene>
<feature type="region of interest" description="Disordered" evidence="1">
    <location>
        <begin position="1"/>
        <end position="48"/>
    </location>
</feature>
<dbReference type="STRING" id="1869.MB27_39090"/>
<dbReference type="eggNOG" id="COG1520">
    <property type="taxonomic scope" value="Bacteria"/>
</dbReference>
<keyword evidence="2" id="KW-1133">Transmembrane helix</keyword>
<feature type="compositionally biased region" description="Pro residues" evidence="1">
    <location>
        <begin position="26"/>
        <end position="38"/>
    </location>
</feature>
<dbReference type="InterPro" id="IPR015943">
    <property type="entry name" value="WD40/YVTN_repeat-like_dom_sf"/>
</dbReference>
<proteinExistence type="predicted"/>
<feature type="compositionally biased region" description="Acidic residues" evidence="1">
    <location>
        <begin position="1"/>
        <end position="10"/>
    </location>
</feature>
<keyword evidence="2" id="KW-0472">Membrane</keyword>
<dbReference type="InterPro" id="IPR011047">
    <property type="entry name" value="Quinoprotein_ADH-like_sf"/>
</dbReference>
<evidence type="ECO:0000313" key="4">
    <source>
        <dbReference type="Proteomes" id="UP000054537"/>
    </source>
</evidence>
<keyword evidence="2" id="KW-0812">Transmembrane</keyword>
<name>A0A0A6UBM1_ACTUT</name>
<protein>
    <submittedName>
        <fullName evidence="3">Uncharacterized protein</fullName>
    </submittedName>
</protein>
<dbReference type="Proteomes" id="UP000054537">
    <property type="component" value="Unassembled WGS sequence"/>
</dbReference>
<evidence type="ECO:0000256" key="1">
    <source>
        <dbReference type="SAM" id="MobiDB-lite"/>
    </source>
</evidence>
<accession>A0A0A6UBM1</accession>
<dbReference type="AlphaFoldDB" id="A0A0A6UBM1"/>
<dbReference type="Gene3D" id="2.130.10.10">
    <property type="entry name" value="YVTN repeat-like/Quinoprotein amine dehydrogenase"/>
    <property type="match status" value="1"/>
</dbReference>
<comment type="caution">
    <text evidence="3">The sequence shown here is derived from an EMBL/GenBank/DDBJ whole genome shotgun (WGS) entry which is preliminary data.</text>
</comment>
<sequence length="541" mass="57252">MADPGDETEQEPARFAPGVSEAATPTPTPATVPQPPADVDPGQEPTARVEVHQYATPVDPWAVAEAAAIAAGGKPSFEAPPSTPGATWTVLGATEPTAEEPEPPRRTRRMVTAGIAGLLVAAVAVAATVYFWPRYPALDFHTVEQIKAITPRTPITSAFVDAEVLGDRAYFASADDQDELHVVAADTGRGDKALWEKSAGKAKLWESMAVTPSVVALFSGMDSTTGTKKIVVLDAADGDLLWEKPLDYYDEVLLGAETAVWSDRAGERLVGLGLTDGAEKWQDVDPDGTVVRPVLTAKDLAGPAGTAGRLFAPDLADDERIVQFDSDRTVKVRDIDSGNILQERTDVASTSEKTVAYDGRLFVLEVGTTKRIFEYDLANLAANPGTVHSAASTDDIDGLVPCGKLLCFIQKPGYDRKIAKVYAVGGEGTWNADAPNVDSLVAVGDRGVLANTDEDSTLFLDGEPAWTWPGVAVRLDAANVLRFASPLTGSVGDQSLSGVHLGDKPVELSLMRDVRSGTCAWNTAVLACATGEKYVVYSFAD</sequence>
<evidence type="ECO:0000256" key="2">
    <source>
        <dbReference type="SAM" id="Phobius"/>
    </source>
</evidence>
<feature type="transmembrane region" description="Helical" evidence="2">
    <location>
        <begin position="111"/>
        <end position="132"/>
    </location>
</feature>
<reference evidence="3 4" key="1">
    <citation type="submission" date="2014-10" db="EMBL/GenBank/DDBJ databases">
        <title>Draft genome sequence of Actinoplanes utahensis NRRL 12052.</title>
        <authorList>
            <person name="Velasco-Bucheli B."/>
            <person name="del Cerro C."/>
            <person name="Hormigo D."/>
            <person name="Garcia J.L."/>
            <person name="Acebal C."/>
            <person name="Arroyo M."/>
            <person name="de la Mata I."/>
        </authorList>
    </citation>
    <scope>NUCLEOTIDE SEQUENCE [LARGE SCALE GENOMIC DNA]</scope>
    <source>
        <strain evidence="3 4">NRRL 12052</strain>
    </source>
</reference>
<dbReference type="SUPFAM" id="SSF50998">
    <property type="entry name" value="Quinoprotein alcohol dehydrogenase-like"/>
    <property type="match status" value="1"/>
</dbReference>
<dbReference type="EMBL" id="JRTT01000137">
    <property type="protein sequence ID" value="KHD72468.1"/>
    <property type="molecule type" value="Genomic_DNA"/>
</dbReference>
<organism evidence="3 4">
    <name type="scientific">Actinoplanes utahensis</name>
    <dbReference type="NCBI Taxonomy" id="1869"/>
    <lineage>
        <taxon>Bacteria</taxon>
        <taxon>Bacillati</taxon>
        <taxon>Actinomycetota</taxon>
        <taxon>Actinomycetes</taxon>
        <taxon>Micromonosporales</taxon>
        <taxon>Micromonosporaceae</taxon>
        <taxon>Actinoplanes</taxon>
    </lineage>
</organism>